<evidence type="ECO:0000313" key="1">
    <source>
        <dbReference type="EMBL" id="MBB6004727.1"/>
    </source>
</evidence>
<dbReference type="EMBL" id="JACHKT010000028">
    <property type="protein sequence ID" value="MBB6004727.1"/>
    <property type="molecule type" value="Genomic_DNA"/>
</dbReference>
<dbReference type="AlphaFoldDB" id="A0A841EKN1"/>
<gene>
    <name evidence="1" type="ORF">HNP25_003397</name>
</gene>
<protein>
    <submittedName>
        <fullName evidence="1">Uncharacterized protein</fullName>
    </submittedName>
</protein>
<proteinExistence type="predicted"/>
<dbReference type="Proteomes" id="UP000524404">
    <property type="component" value="Unassembled WGS sequence"/>
</dbReference>
<evidence type="ECO:0000313" key="2">
    <source>
        <dbReference type="Proteomes" id="UP000524404"/>
    </source>
</evidence>
<keyword evidence="2" id="KW-1185">Reference proteome</keyword>
<name>A0A841EKN1_9BACT</name>
<comment type="caution">
    <text evidence="1">The sequence shown here is derived from an EMBL/GenBank/DDBJ whole genome shotgun (WGS) entry which is preliminary data.</text>
</comment>
<reference evidence="1 2" key="1">
    <citation type="submission" date="2020-08" db="EMBL/GenBank/DDBJ databases">
        <title>Functional genomics of gut bacteria from endangered species of beetles.</title>
        <authorList>
            <person name="Carlos-Shanley C."/>
        </authorList>
    </citation>
    <scope>NUCLEOTIDE SEQUENCE [LARGE SCALE GENOMIC DNA]</scope>
    <source>
        <strain evidence="1 2">S00070</strain>
    </source>
</reference>
<dbReference type="RefSeq" id="WP_184135918.1">
    <property type="nucleotide sequence ID" value="NZ_JACHKT010000028.1"/>
</dbReference>
<sequence length="191" mass="22753">MKQFPILRIETSDFRSFVDFWSRLYSYPSENLYKDIIYKEQFNEADLQQLFTWKNGMELSQLKQNSLDNKIKSKLNLINTLKSSNEVNIVNFRESFNNVSAVWKIFLLHIIKPNRYPIYDQHVHRAYNFICELDYYTISNTISGKEKEQFYFGTYLEFVDGLTGYNLKNVDEAFFAFGQFLRTNGNAVIFE</sequence>
<accession>A0A841EKN1</accession>
<organism evidence="1 2">
    <name type="scientific">Arcicella rosea</name>
    <dbReference type="NCBI Taxonomy" id="502909"/>
    <lineage>
        <taxon>Bacteria</taxon>
        <taxon>Pseudomonadati</taxon>
        <taxon>Bacteroidota</taxon>
        <taxon>Cytophagia</taxon>
        <taxon>Cytophagales</taxon>
        <taxon>Flectobacillaceae</taxon>
        <taxon>Arcicella</taxon>
    </lineage>
</organism>